<organism evidence="3 4">
    <name type="scientific">Novosphingobium piscinae</name>
    <dbReference type="NCBI Taxonomy" id="1507448"/>
    <lineage>
        <taxon>Bacteria</taxon>
        <taxon>Pseudomonadati</taxon>
        <taxon>Pseudomonadota</taxon>
        <taxon>Alphaproteobacteria</taxon>
        <taxon>Sphingomonadales</taxon>
        <taxon>Sphingomonadaceae</taxon>
        <taxon>Novosphingobium</taxon>
    </lineage>
</organism>
<dbReference type="EMBL" id="JACLAX010000004">
    <property type="protein sequence ID" value="MBC2668628.1"/>
    <property type="molecule type" value="Genomic_DNA"/>
</dbReference>
<dbReference type="AlphaFoldDB" id="A0A7X1FX45"/>
<dbReference type="RefSeq" id="WP_185678513.1">
    <property type="nucleotide sequence ID" value="NZ_JACLAX010000004.1"/>
</dbReference>
<accession>A0A7X1FX45</accession>
<dbReference type="GO" id="GO:0003677">
    <property type="term" value="F:DNA binding"/>
    <property type="evidence" value="ECO:0007669"/>
    <property type="project" value="InterPro"/>
</dbReference>
<dbReference type="SMART" id="SM00850">
    <property type="entry name" value="LytTR"/>
    <property type="match status" value="1"/>
</dbReference>
<keyword evidence="4" id="KW-1185">Reference proteome</keyword>
<feature type="transmembrane region" description="Helical" evidence="1">
    <location>
        <begin position="112"/>
        <end position="132"/>
    </location>
</feature>
<comment type="caution">
    <text evidence="3">The sequence shown here is derived from an EMBL/GenBank/DDBJ whole genome shotgun (WGS) entry which is preliminary data.</text>
</comment>
<evidence type="ECO:0000313" key="4">
    <source>
        <dbReference type="Proteomes" id="UP000551327"/>
    </source>
</evidence>
<dbReference type="InterPro" id="IPR007492">
    <property type="entry name" value="LytTR_DNA-bd_dom"/>
</dbReference>
<dbReference type="Proteomes" id="UP000551327">
    <property type="component" value="Unassembled WGS sequence"/>
</dbReference>
<evidence type="ECO:0000256" key="1">
    <source>
        <dbReference type="SAM" id="Phobius"/>
    </source>
</evidence>
<protein>
    <submittedName>
        <fullName evidence="3">LytTR family transcriptional regulator</fullName>
    </submittedName>
</protein>
<keyword evidence="1" id="KW-0472">Membrane</keyword>
<evidence type="ECO:0000259" key="2">
    <source>
        <dbReference type="PROSITE" id="PS50930"/>
    </source>
</evidence>
<reference evidence="3 4" key="1">
    <citation type="submission" date="2020-08" db="EMBL/GenBank/DDBJ databases">
        <title>The genome sequence of type strain Novosphingobium piscinae KCTC 42194.</title>
        <authorList>
            <person name="Liu Y."/>
        </authorList>
    </citation>
    <scope>NUCLEOTIDE SEQUENCE [LARGE SCALE GENOMIC DNA]</scope>
    <source>
        <strain evidence="3 4">KCTC 42194</strain>
    </source>
</reference>
<sequence length="256" mass="27297">MESTLRLDPAAAPPLRPQLAITLFAILAAVLAGPFRTHDLALPSRLVFWLVLIGWNSVKWWLWYGWTGARIGSRRGAVLVAVSGALLLNATLPLEIDLMYRAIGQPKAMPWAGLYLSALVIAAGIAVLVALLSPVRPGAGTGVVAPSGPGLLAAKAGLPDLRGLLAVTAEDHYLRLHLADGSRPLVLFRFGDALAELAALDGCQVHRGAWIADGAVAEARRQGRRWMLCLADGTTLPVSESHLAAVRVRGWLPTRR</sequence>
<evidence type="ECO:0000313" key="3">
    <source>
        <dbReference type="EMBL" id="MBC2668628.1"/>
    </source>
</evidence>
<name>A0A7X1FX45_9SPHN</name>
<dbReference type="Pfam" id="PF04397">
    <property type="entry name" value="LytTR"/>
    <property type="match status" value="1"/>
</dbReference>
<keyword evidence="1" id="KW-1133">Transmembrane helix</keyword>
<feature type="transmembrane region" description="Helical" evidence="1">
    <location>
        <begin position="15"/>
        <end position="34"/>
    </location>
</feature>
<feature type="domain" description="HTH LytTR-type" evidence="2">
    <location>
        <begin position="164"/>
        <end position="252"/>
    </location>
</feature>
<feature type="transmembrane region" description="Helical" evidence="1">
    <location>
        <begin position="46"/>
        <end position="64"/>
    </location>
</feature>
<proteinExistence type="predicted"/>
<dbReference type="PROSITE" id="PS50930">
    <property type="entry name" value="HTH_LYTTR"/>
    <property type="match status" value="1"/>
</dbReference>
<feature type="transmembrane region" description="Helical" evidence="1">
    <location>
        <begin position="76"/>
        <end position="100"/>
    </location>
</feature>
<gene>
    <name evidence="3" type="ORF">H7F53_05700</name>
</gene>
<keyword evidence="1" id="KW-0812">Transmembrane</keyword>